<dbReference type="GO" id="GO:0005829">
    <property type="term" value="C:cytosol"/>
    <property type="evidence" value="ECO:0007669"/>
    <property type="project" value="TreeGrafter"/>
</dbReference>
<feature type="domain" description="Proteasome activator Blm10 middle HEAT repeats region" evidence="1">
    <location>
        <begin position="321"/>
        <end position="418"/>
    </location>
</feature>
<dbReference type="Pfam" id="PF16507">
    <property type="entry name" value="HEAT_PSME4_mid"/>
    <property type="match status" value="1"/>
</dbReference>
<name>A0A9P1MDE9_9PEZI</name>
<sequence length="443" mass="50487">MDDTSTLPYSNSAALLDAASHVQLLASKRADEDEKKRYRPRTFSYFAHLPFPVEDQAARDAALTGILKQLFIAIKAEDFSPGALHWTRELQAWLNLKFEMTRELRATLARLYYHMSLAPGLDTTTSDSRRKSQKQLWKLLVHAQFYFAPRERRQILDEVLPYFSTSDISNAFISIGALGSLLPTTPGPEDALDCEPEHFFPTIFHLWSLVSRSKLTDVFMIDIFSRFAREYLPSATSDFTEYGIFTQDQSDLIFTAILRLTDIPVGQSGSPYSSVDLSSGFGIYLEKDKKKYPITYMIARWIVYSMSPLCLEKEASVLSSLEGLIQSVDTFFHPSNQGSWHVFLGQLTVYLTDIFVSRWNREASGELQLPPERRINDALKRRFVLCLRDVTFMGIYSKSMRVASYYYATLQGLAFWSPISFCRGLAALLSELARTRRSSSDDV</sequence>
<evidence type="ECO:0008006" key="5">
    <source>
        <dbReference type="Google" id="ProtNLM"/>
    </source>
</evidence>
<proteinExistence type="predicted"/>
<dbReference type="GO" id="GO:0016504">
    <property type="term" value="F:peptidase activator activity"/>
    <property type="evidence" value="ECO:0007669"/>
    <property type="project" value="InterPro"/>
</dbReference>
<dbReference type="PANTHER" id="PTHR32170:SF3">
    <property type="entry name" value="PROTEASOME ACTIVATOR COMPLEX SUBUNIT 4"/>
    <property type="match status" value="1"/>
</dbReference>
<dbReference type="GO" id="GO:0070628">
    <property type="term" value="F:proteasome binding"/>
    <property type="evidence" value="ECO:0007669"/>
    <property type="project" value="InterPro"/>
</dbReference>
<protein>
    <recommendedName>
        <fullName evidence="5">Proteasome activator Blm10 mid region domain-containing protein</fullName>
    </recommendedName>
</protein>
<dbReference type="Pfam" id="PF16547">
    <property type="entry name" value="BLM10_N"/>
    <property type="match status" value="1"/>
</dbReference>
<dbReference type="Proteomes" id="UP000838763">
    <property type="component" value="Unassembled WGS sequence"/>
</dbReference>
<accession>A0A9P1MDE9</accession>
<dbReference type="EMBL" id="CALLCH030000016">
    <property type="protein sequence ID" value="CAI4217721.1"/>
    <property type="molecule type" value="Genomic_DNA"/>
</dbReference>
<reference evidence="3" key="1">
    <citation type="submission" date="2022-11" db="EMBL/GenBank/DDBJ databases">
        <authorList>
            <person name="Scott C."/>
            <person name="Bruce N."/>
        </authorList>
    </citation>
    <scope>NUCLEOTIDE SEQUENCE</scope>
</reference>
<evidence type="ECO:0000259" key="1">
    <source>
        <dbReference type="Pfam" id="PF16507"/>
    </source>
</evidence>
<dbReference type="GO" id="GO:0010499">
    <property type="term" value="P:proteasomal ubiquitin-independent protein catabolic process"/>
    <property type="evidence" value="ECO:0007669"/>
    <property type="project" value="TreeGrafter"/>
</dbReference>
<comment type="caution">
    <text evidence="3">The sequence shown here is derived from an EMBL/GenBank/DDBJ whole genome shotgun (WGS) entry which is preliminary data.</text>
</comment>
<dbReference type="InterPro" id="IPR032372">
    <property type="entry name" value="Blm10_N"/>
</dbReference>
<keyword evidence="4" id="KW-1185">Reference proteome</keyword>
<dbReference type="InterPro" id="IPR035309">
    <property type="entry name" value="PSME4"/>
</dbReference>
<dbReference type="PANTHER" id="PTHR32170">
    <property type="entry name" value="PROTEASOME ACTIVATOR COMPLEX SUBUNIT 4"/>
    <property type="match status" value="1"/>
</dbReference>
<evidence type="ECO:0000259" key="2">
    <source>
        <dbReference type="Pfam" id="PF16547"/>
    </source>
</evidence>
<dbReference type="InterPro" id="IPR032430">
    <property type="entry name" value="Blm10_mid"/>
</dbReference>
<gene>
    <name evidence="3" type="ORF">PPNO1_LOCUS7324</name>
</gene>
<dbReference type="OrthoDB" id="17907at2759"/>
<dbReference type="AlphaFoldDB" id="A0A9P1MDE9"/>
<feature type="domain" description="Proteasome activator Blm10 N-terminal" evidence="2">
    <location>
        <begin position="26"/>
        <end position="82"/>
    </location>
</feature>
<organism evidence="3 4">
    <name type="scientific">Parascedosporium putredinis</name>
    <dbReference type="NCBI Taxonomy" id="1442378"/>
    <lineage>
        <taxon>Eukaryota</taxon>
        <taxon>Fungi</taxon>
        <taxon>Dikarya</taxon>
        <taxon>Ascomycota</taxon>
        <taxon>Pezizomycotina</taxon>
        <taxon>Sordariomycetes</taxon>
        <taxon>Hypocreomycetidae</taxon>
        <taxon>Microascales</taxon>
        <taxon>Microascaceae</taxon>
        <taxon>Parascedosporium</taxon>
    </lineage>
</organism>
<evidence type="ECO:0000313" key="3">
    <source>
        <dbReference type="EMBL" id="CAI4217721.1"/>
    </source>
</evidence>
<dbReference type="GO" id="GO:0005634">
    <property type="term" value="C:nucleus"/>
    <property type="evidence" value="ECO:0007669"/>
    <property type="project" value="TreeGrafter"/>
</dbReference>
<evidence type="ECO:0000313" key="4">
    <source>
        <dbReference type="Proteomes" id="UP000838763"/>
    </source>
</evidence>